<sequence length="216" mass="24251">MNSMTTHDQPVMSKKQLVKSICIALVIGAVVLITAVLPAEYGMDPLGTGKLFGFNELYIADDSKINKDALQEVPLSFKKLKLEKLGSPTSVSKPLEANNPPPVEQYIEQSDTILVEVPAGKGIEYKFKALKYGSVKYEWTTANDKVVYIDFHGEVKQDNPPENVFYESYTLAYSNNMAGTLTVPFEGKHGWYFRNDTKKNIIVTLRLKGQYKLFDK</sequence>
<gene>
    <name evidence="1" type="ORF">GCM10007384_08230</name>
</gene>
<dbReference type="EMBL" id="BMWS01000004">
    <property type="protein sequence ID" value="GGX08809.1"/>
    <property type="molecule type" value="Genomic_DNA"/>
</dbReference>
<keyword evidence="2" id="KW-1185">Reference proteome</keyword>
<evidence type="ECO:0000313" key="1">
    <source>
        <dbReference type="EMBL" id="GGX08809.1"/>
    </source>
</evidence>
<evidence type="ECO:0000313" key="2">
    <source>
        <dbReference type="Proteomes" id="UP000601108"/>
    </source>
</evidence>
<proteinExistence type="predicted"/>
<accession>A0A918N214</accession>
<organism evidence="1 2">
    <name type="scientific">Aquimarina muelleri</name>
    <dbReference type="NCBI Taxonomy" id="279356"/>
    <lineage>
        <taxon>Bacteria</taxon>
        <taxon>Pseudomonadati</taxon>
        <taxon>Bacteroidota</taxon>
        <taxon>Flavobacteriia</taxon>
        <taxon>Flavobacteriales</taxon>
        <taxon>Flavobacteriaceae</taxon>
        <taxon>Aquimarina</taxon>
    </lineage>
</organism>
<evidence type="ECO:0008006" key="3">
    <source>
        <dbReference type="Google" id="ProtNLM"/>
    </source>
</evidence>
<comment type="caution">
    <text evidence="1">The sequence shown here is derived from an EMBL/GenBank/DDBJ whole genome shotgun (WGS) entry which is preliminary data.</text>
</comment>
<dbReference type="Proteomes" id="UP000601108">
    <property type="component" value="Unassembled WGS sequence"/>
</dbReference>
<name>A0A918N214_9FLAO</name>
<dbReference type="AlphaFoldDB" id="A0A918N214"/>
<protein>
    <recommendedName>
        <fullName evidence="3">GOLD domain-containing protein</fullName>
    </recommendedName>
</protein>
<reference evidence="1 2" key="1">
    <citation type="journal article" date="2014" name="Int. J. Syst. Evol. Microbiol.">
        <title>Complete genome sequence of Corynebacterium casei LMG S-19264T (=DSM 44701T), isolated from a smear-ripened cheese.</title>
        <authorList>
            <consortium name="US DOE Joint Genome Institute (JGI-PGF)"/>
            <person name="Walter F."/>
            <person name="Albersmeier A."/>
            <person name="Kalinowski J."/>
            <person name="Ruckert C."/>
        </authorList>
    </citation>
    <scope>NUCLEOTIDE SEQUENCE [LARGE SCALE GENOMIC DNA]</scope>
    <source>
        <strain evidence="1 2">KCTC 12285</strain>
    </source>
</reference>